<name>A0A6A6DRQ9_9PEZI</name>
<gene>
    <name evidence="1" type="ORF">K469DRAFT_713934</name>
</gene>
<dbReference type="Proteomes" id="UP000800200">
    <property type="component" value="Unassembled WGS sequence"/>
</dbReference>
<dbReference type="PANTHER" id="PTHR35179">
    <property type="entry name" value="PROTEIN CBG02620"/>
    <property type="match status" value="1"/>
</dbReference>
<keyword evidence="2" id="KW-1185">Reference proteome</keyword>
<evidence type="ECO:0000313" key="2">
    <source>
        <dbReference type="Proteomes" id="UP000800200"/>
    </source>
</evidence>
<protein>
    <recommendedName>
        <fullName evidence="3">Decapping nuclease</fullName>
    </recommendedName>
</protein>
<dbReference type="OrthoDB" id="420564at2759"/>
<evidence type="ECO:0008006" key="3">
    <source>
        <dbReference type="Google" id="ProtNLM"/>
    </source>
</evidence>
<proteinExistence type="predicted"/>
<dbReference type="PANTHER" id="PTHR35179:SF2">
    <property type="entry name" value="START DOMAIN-CONTAINING PROTEIN"/>
    <property type="match status" value="1"/>
</dbReference>
<dbReference type="AlphaFoldDB" id="A0A6A6DRQ9"/>
<evidence type="ECO:0000313" key="1">
    <source>
        <dbReference type="EMBL" id="KAF2181062.1"/>
    </source>
</evidence>
<dbReference type="EMBL" id="ML994654">
    <property type="protein sequence ID" value="KAF2181062.1"/>
    <property type="molecule type" value="Genomic_DNA"/>
</dbReference>
<organism evidence="1 2">
    <name type="scientific">Zopfia rhizophila CBS 207.26</name>
    <dbReference type="NCBI Taxonomy" id="1314779"/>
    <lineage>
        <taxon>Eukaryota</taxon>
        <taxon>Fungi</taxon>
        <taxon>Dikarya</taxon>
        <taxon>Ascomycota</taxon>
        <taxon>Pezizomycotina</taxon>
        <taxon>Dothideomycetes</taxon>
        <taxon>Dothideomycetes incertae sedis</taxon>
        <taxon>Zopfiaceae</taxon>
        <taxon>Zopfia</taxon>
    </lineage>
</organism>
<reference evidence="1" key="1">
    <citation type="journal article" date="2020" name="Stud. Mycol.">
        <title>101 Dothideomycetes genomes: a test case for predicting lifestyles and emergence of pathogens.</title>
        <authorList>
            <person name="Haridas S."/>
            <person name="Albert R."/>
            <person name="Binder M."/>
            <person name="Bloem J."/>
            <person name="Labutti K."/>
            <person name="Salamov A."/>
            <person name="Andreopoulos B."/>
            <person name="Baker S."/>
            <person name="Barry K."/>
            <person name="Bills G."/>
            <person name="Bluhm B."/>
            <person name="Cannon C."/>
            <person name="Castanera R."/>
            <person name="Culley D."/>
            <person name="Daum C."/>
            <person name="Ezra D."/>
            <person name="Gonzalez J."/>
            <person name="Henrissat B."/>
            <person name="Kuo A."/>
            <person name="Liang C."/>
            <person name="Lipzen A."/>
            <person name="Lutzoni F."/>
            <person name="Magnuson J."/>
            <person name="Mondo S."/>
            <person name="Nolan M."/>
            <person name="Ohm R."/>
            <person name="Pangilinan J."/>
            <person name="Park H.-J."/>
            <person name="Ramirez L."/>
            <person name="Alfaro M."/>
            <person name="Sun H."/>
            <person name="Tritt A."/>
            <person name="Yoshinaga Y."/>
            <person name="Zwiers L.-H."/>
            <person name="Turgeon B."/>
            <person name="Goodwin S."/>
            <person name="Spatafora J."/>
            <person name="Crous P."/>
            <person name="Grigoriev I."/>
        </authorList>
    </citation>
    <scope>NUCLEOTIDE SEQUENCE</scope>
    <source>
        <strain evidence="1">CBS 207.26</strain>
    </source>
</reference>
<accession>A0A6A6DRQ9</accession>
<sequence>MDGIDTSAPRRLIALSAAEPSGGVVSKSNIELLSSFNWIESRDGVPAIAVPGHPPKWTPKLSSIRLPSDKERFLQLEPVPRHPHAFEPLLKSLSICRSDFDLSQVNIVTQLRNLREIFRFVRGRGQDAFRINVQLLGTTLFLDRFGNDIEIANGTQSYDSCGHVFQEHATSYCANLNEMHANSYHRVVKYDFLGLHIVVQHEVDTYCCSCHTSHSQDEGLLCYKGIYDVAPHPSHIESAVSLRVIQHGSLNHLLDSQCIAEIKTRKVGKPRLNNKDWIFSQLWFSNTHSMLFGKHEDRIFMEITVAPEDMSRDLQQWQEKRKDSIEAVANILKNLAQEILWYRELEWKTSSKFALIRWSQDGKGCLRLCRLQDDYSWNVLPPSEQGLAVDA</sequence>